<keyword evidence="5 8" id="KW-0547">Nucleotide-binding</keyword>
<dbReference type="Pfam" id="PF00696">
    <property type="entry name" value="AA_kinase"/>
    <property type="match status" value="1"/>
</dbReference>
<dbReference type="NCBIfam" id="TIGR01027">
    <property type="entry name" value="proB"/>
    <property type="match status" value="1"/>
</dbReference>
<name>A0A7J4JW90_9ARCH</name>
<dbReference type="InterPro" id="IPR041739">
    <property type="entry name" value="G5K_ProB"/>
</dbReference>
<feature type="binding site" evidence="8">
    <location>
        <position position="8"/>
    </location>
    <ligand>
        <name>ATP</name>
        <dbReference type="ChEBI" id="CHEBI:30616"/>
    </ligand>
</feature>
<evidence type="ECO:0000259" key="9">
    <source>
        <dbReference type="Pfam" id="PF00696"/>
    </source>
</evidence>
<evidence type="ECO:0000256" key="2">
    <source>
        <dbReference type="ARBA" id="ARBA00022605"/>
    </source>
</evidence>
<protein>
    <recommendedName>
        <fullName evidence="8">Glutamate 5-kinase</fullName>
        <ecNumber evidence="8">2.7.2.11</ecNumber>
    </recommendedName>
    <alternativeName>
        <fullName evidence="8">Gamma-glutamyl kinase</fullName>
        <shortName evidence="8">GK</shortName>
    </alternativeName>
</protein>
<dbReference type="EC" id="2.7.2.11" evidence="8"/>
<dbReference type="PANTHER" id="PTHR43654:SF1">
    <property type="entry name" value="ISOPENTENYL PHOSPHATE KINASE"/>
    <property type="match status" value="1"/>
</dbReference>
<keyword evidence="6 8" id="KW-0418">Kinase</keyword>
<comment type="catalytic activity">
    <reaction evidence="8">
        <text>L-glutamate + ATP = L-glutamyl 5-phosphate + ADP</text>
        <dbReference type="Rhea" id="RHEA:14877"/>
        <dbReference type="ChEBI" id="CHEBI:29985"/>
        <dbReference type="ChEBI" id="CHEBI:30616"/>
        <dbReference type="ChEBI" id="CHEBI:58274"/>
        <dbReference type="ChEBI" id="CHEBI:456216"/>
        <dbReference type="EC" id="2.7.2.11"/>
    </reaction>
</comment>
<dbReference type="PANTHER" id="PTHR43654">
    <property type="entry name" value="GLUTAMATE 5-KINASE"/>
    <property type="match status" value="1"/>
</dbReference>
<dbReference type="InterPro" id="IPR001048">
    <property type="entry name" value="Asp/Glu/Uridylate_kinase"/>
</dbReference>
<feature type="binding site" evidence="8">
    <location>
        <position position="150"/>
    </location>
    <ligand>
        <name>substrate</name>
    </ligand>
</feature>
<dbReference type="GO" id="GO:0005524">
    <property type="term" value="F:ATP binding"/>
    <property type="evidence" value="ECO:0007669"/>
    <property type="project" value="UniProtKB-KW"/>
</dbReference>
<keyword evidence="7 8" id="KW-0067">ATP-binding</keyword>
<comment type="subcellular location">
    <subcellularLocation>
        <location evidence="8">Cytoplasm</location>
    </subcellularLocation>
</comment>
<feature type="domain" description="Aspartate/glutamate/uridylate kinase" evidence="9">
    <location>
        <begin position="3"/>
        <end position="233"/>
    </location>
</feature>
<evidence type="ECO:0000313" key="10">
    <source>
        <dbReference type="EMBL" id="HIH22041.1"/>
    </source>
</evidence>
<evidence type="ECO:0000256" key="3">
    <source>
        <dbReference type="ARBA" id="ARBA00022650"/>
    </source>
</evidence>
<dbReference type="FunFam" id="3.40.1160.10:FF:000006">
    <property type="entry name" value="Glutamate 5-kinase"/>
    <property type="match status" value="1"/>
</dbReference>
<dbReference type="HAMAP" id="MF_00456">
    <property type="entry name" value="ProB"/>
    <property type="match status" value="1"/>
</dbReference>
<evidence type="ECO:0000256" key="5">
    <source>
        <dbReference type="ARBA" id="ARBA00022741"/>
    </source>
</evidence>
<evidence type="ECO:0000256" key="7">
    <source>
        <dbReference type="ARBA" id="ARBA00022840"/>
    </source>
</evidence>
<dbReference type="InterPro" id="IPR011529">
    <property type="entry name" value="Glu_5kinase"/>
</dbReference>
<comment type="caution">
    <text evidence="10">The sequence shown here is derived from an EMBL/GenBank/DDBJ whole genome shotgun (WGS) entry which is preliminary data.</text>
</comment>
<dbReference type="EMBL" id="DUFW01000094">
    <property type="protein sequence ID" value="HIH22041.1"/>
    <property type="molecule type" value="Genomic_DNA"/>
</dbReference>
<dbReference type="InterPro" id="IPR001057">
    <property type="entry name" value="Glu/AcGlu_kinase"/>
</dbReference>
<evidence type="ECO:0000313" key="11">
    <source>
        <dbReference type="Proteomes" id="UP000590964"/>
    </source>
</evidence>
<proteinExistence type="inferred from homology"/>
<dbReference type="GO" id="GO:0004349">
    <property type="term" value="F:glutamate 5-kinase activity"/>
    <property type="evidence" value="ECO:0007669"/>
    <property type="project" value="UniProtKB-UniRule"/>
</dbReference>
<dbReference type="InterPro" id="IPR036393">
    <property type="entry name" value="AceGlu_kinase-like_sf"/>
</dbReference>
<dbReference type="InterPro" id="IPR005715">
    <property type="entry name" value="Glu_5kinase/COase_Synthase"/>
</dbReference>
<organism evidence="10 11">
    <name type="scientific">Candidatus Iainarchaeum sp</name>
    <dbReference type="NCBI Taxonomy" id="3101447"/>
    <lineage>
        <taxon>Archaea</taxon>
        <taxon>Candidatus Iainarchaeota</taxon>
        <taxon>Candidatus Iainarchaeia</taxon>
        <taxon>Candidatus Iainarchaeales</taxon>
        <taxon>Candidatus Iainarchaeaceae</taxon>
        <taxon>Candidatus Iainarchaeum</taxon>
    </lineage>
</organism>
<comment type="similarity">
    <text evidence="8">Belongs to the glutamate 5-kinase family.</text>
</comment>
<reference evidence="11" key="1">
    <citation type="journal article" date="2020" name="bioRxiv">
        <title>A rank-normalized archaeal taxonomy based on genome phylogeny resolves widespread incomplete and uneven classifications.</title>
        <authorList>
            <person name="Rinke C."/>
            <person name="Chuvochina M."/>
            <person name="Mussig A.J."/>
            <person name="Chaumeil P.-A."/>
            <person name="Waite D.W."/>
            <person name="Whitman W.B."/>
            <person name="Parks D.H."/>
            <person name="Hugenholtz P."/>
        </authorList>
    </citation>
    <scope>NUCLEOTIDE SEQUENCE [LARGE SCALE GENOMIC DNA]</scope>
</reference>
<keyword evidence="1 8" id="KW-0963">Cytoplasm</keyword>
<dbReference type="PIRSF" id="PIRSF000729">
    <property type="entry name" value="GK"/>
    <property type="match status" value="1"/>
</dbReference>
<dbReference type="CDD" id="cd04242">
    <property type="entry name" value="AAK_G5K_ProB"/>
    <property type="match status" value="1"/>
</dbReference>
<comment type="pathway">
    <text evidence="8">Amino-acid biosynthesis; L-proline biosynthesis; L-glutamate 5-semialdehyde from L-glutamate: step 1/2.</text>
</comment>
<dbReference type="Gene3D" id="3.40.1160.10">
    <property type="entry name" value="Acetylglutamate kinase-like"/>
    <property type="match status" value="1"/>
</dbReference>
<evidence type="ECO:0000256" key="1">
    <source>
        <dbReference type="ARBA" id="ARBA00022490"/>
    </source>
</evidence>
<evidence type="ECO:0000256" key="4">
    <source>
        <dbReference type="ARBA" id="ARBA00022679"/>
    </source>
</evidence>
<evidence type="ECO:0000256" key="6">
    <source>
        <dbReference type="ARBA" id="ARBA00022777"/>
    </source>
</evidence>
<dbReference type="UniPathway" id="UPA00098">
    <property type="reaction ID" value="UER00359"/>
</dbReference>
<accession>A0A7J4JW90</accession>
<gene>
    <name evidence="8 10" type="primary">proB</name>
    <name evidence="10" type="ORF">HA222_05295</name>
</gene>
<dbReference type="AlphaFoldDB" id="A0A7J4JW90"/>
<dbReference type="Proteomes" id="UP000590964">
    <property type="component" value="Unassembled WGS sequence"/>
</dbReference>
<keyword evidence="3 8" id="KW-0641">Proline biosynthesis</keyword>
<dbReference type="GO" id="GO:0005829">
    <property type="term" value="C:cytosol"/>
    <property type="evidence" value="ECO:0007669"/>
    <property type="project" value="TreeGrafter"/>
</dbReference>
<keyword evidence="2 8" id="KW-0028">Amino-acid biosynthesis</keyword>
<feature type="binding site" evidence="8">
    <location>
        <position position="47"/>
    </location>
    <ligand>
        <name>substrate</name>
    </ligand>
</feature>
<dbReference type="PRINTS" id="PR00474">
    <property type="entry name" value="GLU5KINASE"/>
</dbReference>
<feature type="binding site" evidence="8">
    <location>
        <position position="134"/>
    </location>
    <ligand>
        <name>substrate</name>
    </ligand>
</feature>
<feature type="binding site" evidence="8">
    <location>
        <begin position="170"/>
        <end position="171"/>
    </location>
    <ligand>
        <name>ATP</name>
        <dbReference type="ChEBI" id="CHEBI:30616"/>
    </ligand>
</feature>
<sequence>MGKRIVLKLGTNAVMKNNQFNKALVNGLAKTASEYRRKGFEIILITSGAIGLGIEKLRLGYNGLSLEEQQACAAVGQNALMHSYEQAFSRYNQTIAQLLLTQENFSSRQQLKNLNQTLQKLLKLGVIPIINENDSITTQELRTKKGFSDNDGLAALVALHSKADVLVLASDVDGLFAEDPKKNSKALKIHEIQDWKKLNAKIGSKSFRGKGGFQTKLEAAKKAASKGIDCIICKARNGFLEEIIEGKKCGTFIKGAR</sequence>
<keyword evidence="4 8" id="KW-0808">Transferase</keyword>
<dbReference type="SUPFAM" id="SSF53633">
    <property type="entry name" value="Carbamate kinase-like"/>
    <property type="match status" value="1"/>
</dbReference>
<dbReference type="GO" id="GO:0055129">
    <property type="term" value="P:L-proline biosynthetic process"/>
    <property type="evidence" value="ECO:0007669"/>
    <property type="project" value="UniProtKB-UniRule"/>
</dbReference>
<comment type="caution">
    <text evidence="8">Lacks conserved residue(s) required for the propagation of feature annotation.</text>
</comment>
<comment type="function">
    <text evidence="8">Catalyzes the transfer of a phosphate group to glutamate to form L-glutamate 5-phosphate.</text>
</comment>
<evidence type="ECO:0000256" key="8">
    <source>
        <dbReference type="HAMAP-Rule" id="MF_00456"/>
    </source>
</evidence>